<keyword evidence="6" id="KW-1185">Reference proteome</keyword>
<dbReference type="NCBIfam" id="TIGR01936">
    <property type="entry name" value="nqrA"/>
    <property type="match status" value="1"/>
</dbReference>
<dbReference type="Pfam" id="PF05896">
    <property type="entry name" value="NQRA_N"/>
    <property type="match status" value="1"/>
</dbReference>
<dbReference type="InterPro" id="IPR008703">
    <property type="entry name" value="NqrA"/>
</dbReference>
<dbReference type="Pfam" id="PF24836">
    <property type="entry name" value="NQRA_2nd"/>
    <property type="match status" value="1"/>
</dbReference>
<keyword evidence="1" id="KW-1278">Translocase</keyword>
<comment type="similarity">
    <text evidence="1">Belongs to the NqrA family.</text>
</comment>
<reference evidence="5" key="1">
    <citation type="submission" date="2022-09" db="EMBL/GenBank/DDBJ databases">
        <title>Aureispira anguillicida sp. nov., isolated from Leptocephalus of Japanese eel Anguilla japonica.</title>
        <authorList>
            <person name="Yuasa K."/>
            <person name="Mekata T."/>
            <person name="Ikunari K."/>
        </authorList>
    </citation>
    <scope>NUCLEOTIDE SEQUENCE</scope>
    <source>
        <strain evidence="5">EL160426</strain>
    </source>
</reference>
<proteinExistence type="inferred from homology"/>
<evidence type="ECO:0000313" key="5">
    <source>
        <dbReference type="EMBL" id="BDS12686.1"/>
    </source>
</evidence>
<comment type="function">
    <text evidence="1">NQR complex catalyzes the reduction of ubiquinone-1 to ubiquinol by two successive reactions, coupled with the transport of Na(+) ions from the cytoplasm to the periplasm. NqrA to NqrE are probably involved in the second step, the conversion of ubisemiquinone to ubiquinol.</text>
</comment>
<keyword evidence="1" id="KW-0406">Ion transport</keyword>
<evidence type="ECO:0000256" key="2">
    <source>
        <dbReference type="SAM" id="Phobius"/>
    </source>
</evidence>
<dbReference type="EC" id="7.2.1.1" evidence="1"/>
<evidence type="ECO:0000259" key="3">
    <source>
        <dbReference type="Pfam" id="PF05896"/>
    </source>
</evidence>
<dbReference type="InterPro" id="IPR056147">
    <property type="entry name" value="NQRA_N"/>
</dbReference>
<evidence type="ECO:0000313" key="6">
    <source>
        <dbReference type="Proteomes" id="UP001060919"/>
    </source>
</evidence>
<protein>
    <recommendedName>
        <fullName evidence="1">Na(+)-translocating NADH-quinone reductase subunit A</fullName>
        <shortName evidence="1">Na(+)-NQR subunit A</shortName>
        <shortName evidence="1">Na(+)-translocating NQR subunit A</shortName>
        <ecNumber evidence="1">7.2.1.1</ecNumber>
    </recommendedName>
    <alternativeName>
        <fullName evidence="1">NQR complex subunit A</fullName>
    </alternativeName>
    <alternativeName>
        <fullName evidence="1">NQR-1 subunit A</fullName>
    </alternativeName>
</protein>
<dbReference type="GO" id="GO:0006814">
    <property type="term" value="P:sodium ion transport"/>
    <property type="evidence" value="ECO:0007669"/>
    <property type="project" value="UniProtKB-UniRule"/>
</dbReference>
<keyword evidence="1" id="KW-0520">NAD</keyword>
<dbReference type="KEGG" id="aup:AsAng_0034100"/>
<keyword evidence="2" id="KW-0472">Membrane</keyword>
<dbReference type="Proteomes" id="UP001060919">
    <property type="component" value="Chromosome"/>
</dbReference>
<keyword evidence="1" id="KW-0813">Transport</keyword>
<feature type="domain" description="NqrA N-terminal barrel-sandwich hybrid" evidence="3">
    <location>
        <begin position="71"/>
        <end position="166"/>
    </location>
</feature>
<evidence type="ECO:0000259" key="4">
    <source>
        <dbReference type="Pfam" id="PF24836"/>
    </source>
</evidence>
<keyword evidence="1" id="KW-0915">Sodium</keyword>
<dbReference type="InterPro" id="IPR056148">
    <property type="entry name" value="NQRA_2nd"/>
</dbReference>
<feature type="domain" description="NqrA second alpha/beta" evidence="4">
    <location>
        <begin position="184"/>
        <end position="330"/>
    </location>
</feature>
<keyword evidence="1" id="KW-0739">Sodium transport</keyword>
<dbReference type="RefSeq" id="WP_264788046.1">
    <property type="nucleotide sequence ID" value="NZ_AP026867.1"/>
</dbReference>
<keyword evidence="1" id="KW-0830">Ubiquinone</keyword>
<keyword evidence="2" id="KW-0812">Transmembrane</keyword>
<dbReference type="HAMAP" id="MF_00425">
    <property type="entry name" value="NqrA"/>
    <property type="match status" value="1"/>
</dbReference>
<organism evidence="5 6">
    <name type="scientific">Aureispira anguillae</name>
    <dbReference type="NCBI Taxonomy" id="2864201"/>
    <lineage>
        <taxon>Bacteria</taxon>
        <taxon>Pseudomonadati</taxon>
        <taxon>Bacteroidota</taxon>
        <taxon>Saprospiria</taxon>
        <taxon>Saprospirales</taxon>
        <taxon>Saprospiraceae</taxon>
        <taxon>Aureispira</taxon>
    </lineage>
</organism>
<sequence>MTLSTGLIFGIIFILMFIVVIATVAEGLVKIAAKHHGENPEKYGVLPNDLPSILNRGGGSPSYVSQNDHYVNLKKGFDINLLGAASLEHGIVSVHSSTYALKPKDFIGMMPIPKVVLAEGDSVKAGDTVFYDKKRPEIKYAAPVSGEMLKIQRGDKRSINEVVILADKEIEYRQYELPNLDTVSREDLVAFLLDSGAWPFIRQRPFDIVAEHTIMPKAIFVTTFDTAPLAPSFDLTVAGKEAEFQKGLDVLAKLTNGGLHLGLDARGDKAPAAAFTNATGVQKHWFNGPHPAGNVGVHIHHVSPVNTGETVWHLDVHGVLVLGTLFTKGIFDTERVIALTGDEMPNPRYVRAHQGLCIEKMVADVPFTEQITTTDKEGKPVSINRKAIRLISGDPLTGKEIEPNGYLGFFDDQLMTIEEGDYYELFGWLIPRTGHPTQNRTFPGGFVPSSVYKADTQQNGEHRAFVVSGEYESVLPMDIYPQYLLRAIQANDFEKMEGLGILELGEEDVALCEYVCTSKHPVQKTLREGLELLREQG</sequence>
<gene>
    <name evidence="1" type="primary">nqrA</name>
    <name evidence="5" type="ORF">AsAng_0034100</name>
</gene>
<comment type="subunit">
    <text evidence="1">Composed of six subunits; NqrA, NqrB, NqrC, NqrD, NqrE and NqrF.</text>
</comment>
<dbReference type="AlphaFoldDB" id="A0A916DV04"/>
<name>A0A916DV04_9BACT</name>
<dbReference type="GO" id="GO:0016655">
    <property type="term" value="F:oxidoreductase activity, acting on NAD(P)H, quinone or similar compound as acceptor"/>
    <property type="evidence" value="ECO:0007669"/>
    <property type="project" value="UniProtKB-UniRule"/>
</dbReference>
<evidence type="ECO:0000256" key="1">
    <source>
        <dbReference type="HAMAP-Rule" id="MF_00425"/>
    </source>
</evidence>
<dbReference type="PANTHER" id="PTHR37839">
    <property type="entry name" value="NA(+)-TRANSLOCATING NADH-QUINONE REDUCTASE SUBUNIT A"/>
    <property type="match status" value="1"/>
</dbReference>
<comment type="catalytic activity">
    <reaction evidence="1">
        <text>a ubiquinone + n Na(+)(in) + NADH + H(+) = a ubiquinol + n Na(+)(out) + NAD(+)</text>
        <dbReference type="Rhea" id="RHEA:47748"/>
        <dbReference type="Rhea" id="RHEA-COMP:9565"/>
        <dbReference type="Rhea" id="RHEA-COMP:9566"/>
        <dbReference type="ChEBI" id="CHEBI:15378"/>
        <dbReference type="ChEBI" id="CHEBI:16389"/>
        <dbReference type="ChEBI" id="CHEBI:17976"/>
        <dbReference type="ChEBI" id="CHEBI:29101"/>
        <dbReference type="ChEBI" id="CHEBI:57540"/>
        <dbReference type="ChEBI" id="CHEBI:57945"/>
        <dbReference type="EC" id="7.2.1.1"/>
    </reaction>
</comment>
<accession>A0A916DV04</accession>
<dbReference type="EMBL" id="AP026867">
    <property type="protein sequence ID" value="BDS12686.1"/>
    <property type="molecule type" value="Genomic_DNA"/>
</dbReference>
<keyword evidence="2" id="KW-1133">Transmembrane helix</keyword>
<dbReference type="PANTHER" id="PTHR37839:SF1">
    <property type="entry name" value="NA(+)-TRANSLOCATING NADH-QUINONE REDUCTASE SUBUNIT A"/>
    <property type="match status" value="1"/>
</dbReference>
<feature type="transmembrane region" description="Helical" evidence="2">
    <location>
        <begin position="6"/>
        <end position="29"/>
    </location>
</feature>
<dbReference type="NCBIfam" id="NF003761">
    <property type="entry name" value="PRK05352.1-4"/>
    <property type="match status" value="1"/>
</dbReference>